<accession>A0A177AJ79</accession>
<evidence type="ECO:0000256" key="5">
    <source>
        <dbReference type="SAM" id="Phobius"/>
    </source>
</evidence>
<dbReference type="PANTHER" id="PTHR34292">
    <property type="entry name" value="OUTER SPORE WALL PROTEIN LDS1"/>
    <property type="match status" value="1"/>
</dbReference>
<dbReference type="GO" id="GO:0005619">
    <property type="term" value="C:ascospore wall"/>
    <property type="evidence" value="ECO:0007669"/>
    <property type="project" value="TreeGrafter"/>
</dbReference>
<feature type="transmembrane region" description="Helical" evidence="5">
    <location>
        <begin position="230"/>
        <end position="252"/>
    </location>
</feature>
<dbReference type="GO" id="GO:0005628">
    <property type="term" value="C:prospore membrane"/>
    <property type="evidence" value="ECO:0007669"/>
    <property type="project" value="TreeGrafter"/>
</dbReference>
<organism evidence="6">
    <name type="scientific">Pseudogymnoascus destructans</name>
    <dbReference type="NCBI Taxonomy" id="655981"/>
    <lineage>
        <taxon>Eukaryota</taxon>
        <taxon>Fungi</taxon>
        <taxon>Dikarya</taxon>
        <taxon>Ascomycota</taxon>
        <taxon>Pezizomycotina</taxon>
        <taxon>Leotiomycetes</taxon>
        <taxon>Thelebolales</taxon>
        <taxon>Thelebolaceae</taxon>
        <taxon>Pseudogymnoascus</taxon>
    </lineage>
</organism>
<feature type="transmembrane region" description="Helical" evidence="5">
    <location>
        <begin position="175"/>
        <end position="195"/>
    </location>
</feature>
<dbReference type="InterPro" id="IPR052786">
    <property type="entry name" value="Spore_wall_assembly"/>
</dbReference>
<evidence type="ECO:0000313" key="6">
    <source>
        <dbReference type="EMBL" id="OAF61234.1"/>
    </source>
</evidence>
<evidence type="ECO:0000256" key="4">
    <source>
        <dbReference type="ARBA" id="ARBA00023136"/>
    </source>
</evidence>
<sequence>MSSFVEKSTAKAKEIAADDISRAKEIAFKTASSGSFWYPIKGIFYFLYHRNLWKPFTSRLLSTLTLSVSVVFFMFIFTYIPQVTILFFTSGPLAPLSAVLLVLSESSTIINMLARSFLIHEALDDTFDAVLLTRNEDVLVSGGRKLNKSTDPISRLGATIKNPFHNFTPKAIIRYVLYLPLNFIPVVGTITFLILQGRGRGTYAHSRYFQLKKMSASSQNKFVQENVGPYTAFGIVASLLEMVPIASIFFSFTNTVGAALWASDIEKSENGMDDIANPDSVELNAKGE</sequence>
<keyword evidence="3 5" id="KW-1133">Transmembrane helix</keyword>
<evidence type="ECO:0000256" key="3">
    <source>
        <dbReference type="ARBA" id="ARBA00022989"/>
    </source>
</evidence>
<comment type="subcellular location">
    <subcellularLocation>
        <location evidence="1">Membrane</location>
        <topology evidence="1">Multi-pass membrane protein</topology>
    </subcellularLocation>
</comment>
<dbReference type="GeneID" id="36285539"/>
<dbReference type="InterPro" id="IPR059112">
    <property type="entry name" value="CysZ/EI24"/>
</dbReference>
<dbReference type="Pfam" id="PF07264">
    <property type="entry name" value="EI24"/>
    <property type="match status" value="1"/>
</dbReference>
<dbReference type="EMBL" id="KV441390">
    <property type="protein sequence ID" value="OAF61234.1"/>
    <property type="molecule type" value="Genomic_DNA"/>
</dbReference>
<gene>
    <name evidence="6" type="ORF">VC83_02457</name>
</gene>
<dbReference type="eggNOG" id="ENOG502QVX4">
    <property type="taxonomic scope" value="Eukaryota"/>
</dbReference>
<feature type="transmembrane region" description="Helical" evidence="5">
    <location>
        <begin position="60"/>
        <end position="79"/>
    </location>
</feature>
<feature type="transmembrane region" description="Helical" evidence="5">
    <location>
        <begin position="85"/>
        <end position="103"/>
    </location>
</feature>
<evidence type="ECO:0008006" key="7">
    <source>
        <dbReference type="Google" id="ProtNLM"/>
    </source>
</evidence>
<proteinExistence type="predicted"/>
<keyword evidence="2 5" id="KW-0812">Transmembrane</keyword>
<dbReference type="GO" id="GO:0005811">
    <property type="term" value="C:lipid droplet"/>
    <property type="evidence" value="ECO:0007669"/>
    <property type="project" value="TreeGrafter"/>
</dbReference>
<evidence type="ECO:0000256" key="1">
    <source>
        <dbReference type="ARBA" id="ARBA00004141"/>
    </source>
</evidence>
<dbReference type="PANTHER" id="PTHR34292:SF2">
    <property type="entry name" value="OUTER SPORE WALL PROTEIN LDS1"/>
    <property type="match status" value="1"/>
</dbReference>
<dbReference type="Proteomes" id="UP000077154">
    <property type="component" value="Unassembled WGS sequence"/>
</dbReference>
<name>A0A177AJ79_9PEZI</name>
<dbReference type="VEuPathDB" id="FungiDB:GMDG_05882"/>
<dbReference type="AlphaFoldDB" id="A0A177AJ79"/>
<reference evidence="6" key="1">
    <citation type="submission" date="2016-03" db="EMBL/GenBank/DDBJ databases">
        <title>Updated assembly of Pseudogymnoascus destructans, the fungus causing white-nose syndrome of bats.</title>
        <authorList>
            <person name="Palmer J.M."/>
            <person name="Drees K.P."/>
            <person name="Foster J.T."/>
            <person name="Lindner D.L."/>
        </authorList>
    </citation>
    <scope>NUCLEOTIDE SEQUENCE [LARGE SCALE GENOMIC DNA]</scope>
    <source>
        <strain evidence="6">20631-21</strain>
    </source>
</reference>
<protein>
    <recommendedName>
        <fullName evidence="7">Outer spore wall protein RRT8</fullName>
    </recommendedName>
</protein>
<keyword evidence="4 5" id="KW-0472">Membrane</keyword>
<dbReference type="RefSeq" id="XP_024326511.1">
    <property type="nucleotide sequence ID" value="XM_024466119.1"/>
</dbReference>
<dbReference type="OrthoDB" id="10012223at2759"/>
<evidence type="ECO:0000256" key="2">
    <source>
        <dbReference type="ARBA" id="ARBA00022692"/>
    </source>
</evidence>